<organism evidence="9 10">
    <name type="scientific">Deinococcus petrolearius</name>
    <dbReference type="NCBI Taxonomy" id="1751295"/>
    <lineage>
        <taxon>Bacteria</taxon>
        <taxon>Thermotogati</taxon>
        <taxon>Deinococcota</taxon>
        <taxon>Deinococci</taxon>
        <taxon>Deinococcales</taxon>
        <taxon>Deinococcaceae</taxon>
        <taxon>Deinococcus</taxon>
    </lineage>
</organism>
<dbReference type="Gene3D" id="1.10.3720.10">
    <property type="entry name" value="MetI-like"/>
    <property type="match status" value="1"/>
</dbReference>
<evidence type="ECO:0000256" key="1">
    <source>
        <dbReference type="ARBA" id="ARBA00004651"/>
    </source>
</evidence>
<name>A0ABW1DMG7_9DEIO</name>
<evidence type="ECO:0000259" key="8">
    <source>
        <dbReference type="PROSITE" id="PS50928"/>
    </source>
</evidence>
<evidence type="ECO:0000313" key="10">
    <source>
        <dbReference type="Proteomes" id="UP001595979"/>
    </source>
</evidence>
<dbReference type="CDD" id="cd06261">
    <property type="entry name" value="TM_PBP2"/>
    <property type="match status" value="1"/>
</dbReference>
<keyword evidence="3" id="KW-1003">Cell membrane</keyword>
<keyword evidence="5 7" id="KW-1133">Transmembrane helix</keyword>
<sequence length="288" mass="31749">MTSAPLPPPATRRPGLAWLRALPATLLKVLWLVFTALPFVFMVMLSLKSREESYSTSMWTPPRQLDWSHYADVLRGPFLSYVWNSLFVVSVSVALTLLLGSLAAFALARLNFRFNGPIFGLIVAALIVPVHVTLIPIYLLTRAANLYDTSFALIGPYVAFSLPVSIFLLTEFMRQIPRELSEAAQIDGCGPFATYARIFFPLSRPGLVTVGIYNGINLWNEFIFAYVLTSTPSHRTLPLAIFDFQGQYSSDIPAVLAVVTLTALPLIVVYIFAQEKLVSGLMAGAIKG</sequence>
<dbReference type="InterPro" id="IPR035906">
    <property type="entry name" value="MetI-like_sf"/>
</dbReference>
<feature type="transmembrane region" description="Helical" evidence="7">
    <location>
        <begin position="252"/>
        <end position="273"/>
    </location>
</feature>
<dbReference type="RefSeq" id="WP_380051305.1">
    <property type="nucleotide sequence ID" value="NZ_JBHSOH010000032.1"/>
</dbReference>
<evidence type="ECO:0000256" key="7">
    <source>
        <dbReference type="RuleBase" id="RU363032"/>
    </source>
</evidence>
<feature type="transmembrane region" description="Helical" evidence="7">
    <location>
        <begin position="81"/>
        <end position="106"/>
    </location>
</feature>
<keyword evidence="2 7" id="KW-0813">Transport</keyword>
<protein>
    <submittedName>
        <fullName evidence="9">Carbohydrate ABC transporter permease</fullName>
    </submittedName>
</protein>
<reference evidence="10" key="1">
    <citation type="journal article" date="2019" name="Int. J. Syst. Evol. Microbiol.">
        <title>The Global Catalogue of Microorganisms (GCM) 10K type strain sequencing project: providing services to taxonomists for standard genome sequencing and annotation.</title>
        <authorList>
            <consortium name="The Broad Institute Genomics Platform"/>
            <consortium name="The Broad Institute Genome Sequencing Center for Infectious Disease"/>
            <person name="Wu L."/>
            <person name="Ma J."/>
        </authorList>
    </citation>
    <scope>NUCLEOTIDE SEQUENCE [LARGE SCALE GENOMIC DNA]</scope>
    <source>
        <strain evidence="10">CGMCC 1.15053</strain>
    </source>
</reference>
<dbReference type="Pfam" id="PF00528">
    <property type="entry name" value="BPD_transp_1"/>
    <property type="match status" value="1"/>
</dbReference>
<comment type="subcellular location">
    <subcellularLocation>
        <location evidence="1 7">Cell membrane</location>
        <topology evidence="1 7">Multi-pass membrane protein</topology>
    </subcellularLocation>
</comment>
<evidence type="ECO:0000256" key="3">
    <source>
        <dbReference type="ARBA" id="ARBA00022475"/>
    </source>
</evidence>
<comment type="similarity">
    <text evidence="7">Belongs to the binding-protein-dependent transport system permease family.</text>
</comment>
<dbReference type="PANTHER" id="PTHR43744">
    <property type="entry name" value="ABC TRANSPORTER PERMEASE PROTEIN MG189-RELATED-RELATED"/>
    <property type="match status" value="1"/>
</dbReference>
<feature type="domain" description="ABC transmembrane type-1" evidence="8">
    <location>
        <begin position="82"/>
        <end position="273"/>
    </location>
</feature>
<gene>
    <name evidence="9" type="ORF">ACFPQ6_16120</name>
</gene>
<proteinExistence type="inferred from homology"/>
<evidence type="ECO:0000256" key="4">
    <source>
        <dbReference type="ARBA" id="ARBA00022692"/>
    </source>
</evidence>
<feature type="transmembrane region" description="Helical" evidence="7">
    <location>
        <begin position="151"/>
        <end position="170"/>
    </location>
</feature>
<evidence type="ECO:0000256" key="6">
    <source>
        <dbReference type="ARBA" id="ARBA00023136"/>
    </source>
</evidence>
<evidence type="ECO:0000313" key="9">
    <source>
        <dbReference type="EMBL" id="MFC5849830.1"/>
    </source>
</evidence>
<dbReference type="Proteomes" id="UP001595979">
    <property type="component" value="Unassembled WGS sequence"/>
</dbReference>
<dbReference type="EMBL" id="JBHSOH010000032">
    <property type="protein sequence ID" value="MFC5849830.1"/>
    <property type="molecule type" value="Genomic_DNA"/>
</dbReference>
<dbReference type="PANTHER" id="PTHR43744:SF12">
    <property type="entry name" value="ABC TRANSPORTER PERMEASE PROTEIN MG189-RELATED"/>
    <property type="match status" value="1"/>
</dbReference>
<accession>A0ABW1DMG7</accession>
<keyword evidence="10" id="KW-1185">Reference proteome</keyword>
<keyword evidence="4 7" id="KW-0812">Transmembrane</keyword>
<keyword evidence="6 7" id="KW-0472">Membrane</keyword>
<comment type="caution">
    <text evidence="9">The sequence shown here is derived from an EMBL/GenBank/DDBJ whole genome shotgun (WGS) entry which is preliminary data.</text>
</comment>
<dbReference type="SUPFAM" id="SSF161098">
    <property type="entry name" value="MetI-like"/>
    <property type="match status" value="1"/>
</dbReference>
<dbReference type="PROSITE" id="PS50928">
    <property type="entry name" value="ABC_TM1"/>
    <property type="match status" value="1"/>
</dbReference>
<feature type="transmembrane region" description="Helical" evidence="7">
    <location>
        <begin position="21"/>
        <end position="45"/>
    </location>
</feature>
<evidence type="ECO:0000256" key="2">
    <source>
        <dbReference type="ARBA" id="ARBA00022448"/>
    </source>
</evidence>
<feature type="transmembrane region" description="Helical" evidence="7">
    <location>
        <begin position="118"/>
        <end position="139"/>
    </location>
</feature>
<dbReference type="InterPro" id="IPR000515">
    <property type="entry name" value="MetI-like"/>
</dbReference>
<evidence type="ECO:0000256" key="5">
    <source>
        <dbReference type="ARBA" id="ARBA00022989"/>
    </source>
</evidence>